<dbReference type="Gene3D" id="3.30.420.40">
    <property type="match status" value="2"/>
</dbReference>
<dbReference type="Pfam" id="PF00022">
    <property type="entry name" value="Actin"/>
    <property type="match status" value="1"/>
</dbReference>
<evidence type="ECO:0000313" key="4">
    <source>
        <dbReference type="EMBL" id="RNA45101.1"/>
    </source>
</evidence>
<accession>A0A3M7TCW3</accession>
<dbReference type="EMBL" id="REGN01000027">
    <property type="protein sequence ID" value="RNA45101.1"/>
    <property type="molecule type" value="Genomic_DNA"/>
</dbReference>
<dbReference type="STRING" id="10195.A0A3M7TCW3"/>
<dbReference type="InterPro" id="IPR043129">
    <property type="entry name" value="ATPase_NBD"/>
</dbReference>
<keyword evidence="5" id="KW-1185">Reference proteome</keyword>
<dbReference type="SMART" id="SM00268">
    <property type="entry name" value="ACTIN"/>
    <property type="match status" value="1"/>
</dbReference>
<comment type="similarity">
    <text evidence="2 3">Belongs to the actin family.</text>
</comment>
<gene>
    <name evidence="4" type="ORF">BpHYR1_021184</name>
</gene>
<protein>
    <submittedName>
        <fullName evidence="4">Actin</fullName>
    </submittedName>
</protein>
<organism evidence="4 5">
    <name type="scientific">Brachionus plicatilis</name>
    <name type="common">Marine rotifer</name>
    <name type="synonym">Brachionus muelleri</name>
    <dbReference type="NCBI Taxonomy" id="10195"/>
    <lineage>
        <taxon>Eukaryota</taxon>
        <taxon>Metazoa</taxon>
        <taxon>Spiralia</taxon>
        <taxon>Gnathifera</taxon>
        <taxon>Rotifera</taxon>
        <taxon>Eurotatoria</taxon>
        <taxon>Monogononta</taxon>
        <taxon>Pseudotrocha</taxon>
        <taxon>Ploima</taxon>
        <taxon>Brachionidae</taxon>
        <taxon>Brachionus</taxon>
    </lineage>
</organism>
<comment type="caution">
    <text evidence="4">The sequence shown here is derived from an EMBL/GenBank/DDBJ whole genome shotgun (WGS) entry which is preliminary data.</text>
</comment>
<comment type="function">
    <text evidence="1">Actins are highly conserved proteins that are involved in various types of cell motility and are ubiquitously expressed in all eukaryotic cells.</text>
</comment>
<dbReference type="OrthoDB" id="9862123at2759"/>
<dbReference type="SUPFAM" id="SSF53067">
    <property type="entry name" value="Actin-like ATPase domain"/>
    <property type="match status" value="2"/>
</dbReference>
<dbReference type="FunFam" id="3.30.420.40:FF:000050">
    <property type="entry name" value="Actin, alpha skeletal muscle"/>
    <property type="match status" value="1"/>
</dbReference>
<dbReference type="PANTHER" id="PTHR11937">
    <property type="entry name" value="ACTIN"/>
    <property type="match status" value="1"/>
</dbReference>
<evidence type="ECO:0000256" key="3">
    <source>
        <dbReference type="RuleBase" id="RU000487"/>
    </source>
</evidence>
<dbReference type="Proteomes" id="UP000276133">
    <property type="component" value="Unassembled WGS sequence"/>
</dbReference>
<proteinExistence type="inferred from homology"/>
<dbReference type="Gene3D" id="3.90.640.10">
    <property type="entry name" value="Actin, Chain A, domain 4"/>
    <property type="match status" value="1"/>
</dbReference>
<evidence type="ECO:0000256" key="2">
    <source>
        <dbReference type="ARBA" id="ARBA00006752"/>
    </source>
</evidence>
<evidence type="ECO:0000256" key="1">
    <source>
        <dbReference type="ARBA" id="ARBA00003520"/>
    </source>
</evidence>
<sequence>MKALVLDCGSDSIKAGLSGDSEPSLLLSTNMALNKSHESKIGNIGQERRDILRLNCPINRGFITNWNDMEKIWSFVFDEIKVDPDNQPIFLSESPCCSRSQRERITELMFEKFTVPSMSMQLQSVLSMLSTGLESGIIVECGDGLTQILPMFKNLAVSNAFARIELGGTDLSDYLFNLMNAKESVIPNRNVSKEIKEKFCYVSTDIKNESKAPSEKLSACLDYNLPDGKTLSISKERFLVPEALFDPSSIGFLLPGIHQVCLKATKKCETNIQKSLFENIVVTGGTTLLPGFTERFQKEMKKIAPWRTSVKVTLHPKPKYSAWLGGSILTSLPNFENILIHKKDYDEFGSWVIQKKTNFFASFVGN</sequence>
<evidence type="ECO:0000313" key="5">
    <source>
        <dbReference type="Proteomes" id="UP000276133"/>
    </source>
</evidence>
<dbReference type="InterPro" id="IPR004000">
    <property type="entry name" value="Actin"/>
</dbReference>
<dbReference type="AlphaFoldDB" id="A0A3M7TCW3"/>
<dbReference type="PRINTS" id="PR00190">
    <property type="entry name" value="ACTIN"/>
</dbReference>
<name>A0A3M7TCW3_BRAPC</name>
<reference evidence="4 5" key="1">
    <citation type="journal article" date="2018" name="Sci. Rep.">
        <title>Genomic signatures of local adaptation to the degree of environmental predictability in rotifers.</title>
        <authorList>
            <person name="Franch-Gras L."/>
            <person name="Hahn C."/>
            <person name="Garcia-Roger E.M."/>
            <person name="Carmona M.J."/>
            <person name="Serra M."/>
            <person name="Gomez A."/>
        </authorList>
    </citation>
    <scope>NUCLEOTIDE SEQUENCE [LARGE SCALE GENOMIC DNA]</scope>
    <source>
        <strain evidence="4">HYR1</strain>
    </source>
</reference>